<dbReference type="InterPro" id="IPR036770">
    <property type="entry name" value="Ankyrin_rpt-contain_sf"/>
</dbReference>
<dbReference type="GO" id="GO:0014069">
    <property type="term" value="C:postsynaptic density"/>
    <property type="evidence" value="ECO:0007669"/>
    <property type="project" value="TreeGrafter"/>
</dbReference>
<evidence type="ECO:0000256" key="1">
    <source>
        <dbReference type="SAM" id="MobiDB-lite"/>
    </source>
</evidence>
<dbReference type="GO" id="GO:0030160">
    <property type="term" value="F:synaptic receptor adaptor activity"/>
    <property type="evidence" value="ECO:0007669"/>
    <property type="project" value="TreeGrafter"/>
</dbReference>
<sequence length="343" mass="36692">MGGAAAGCWRGAEWDSCARVLLFRGANKEIKNYNSQTAFQVAIIAGNFDLAEIIKIHKPSDVVPFRETPSYTNRRRVTGSGTLTSPRSLLRSASDNNLNAEGHHAPSHSPVPSLRSLPPLAGQPPGDPRGQPAEHGQLTQLPLPLTLAAPCPRGGRPPQPQETRARPAQPAPARSVSANLLPGYPEFHAVSYPARLQQWDIGGLASPLPANRCSGPSPIHHSLPRVSPQSDKSLPPNASLSFLFTPVVRGHLQDEPGVGQVDGRLHPPSAVAGHTQRCHGVLLQLPRTHPLRARFSPCDRLRPAGRPTWEPGEREISAAGQPCCPCLHFLTVHAQGSGEPSTI</sequence>
<feature type="region of interest" description="Disordered" evidence="1">
    <location>
        <begin position="212"/>
        <end position="232"/>
    </location>
</feature>
<feature type="region of interest" description="Disordered" evidence="1">
    <location>
        <begin position="72"/>
        <end position="177"/>
    </location>
</feature>
<evidence type="ECO:0000313" key="3">
    <source>
        <dbReference type="Proteomes" id="UP001152622"/>
    </source>
</evidence>
<dbReference type="InterPro" id="IPR051569">
    <property type="entry name" value="SHANK"/>
</dbReference>
<dbReference type="SUPFAM" id="SSF48403">
    <property type="entry name" value="Ankyrin repeat"/>
    <property type="match status" value="1"/>
</dbReference>
<dbReference type="AlphaFoldDB" id="A0A9Q1G1S2"/>
<keyword evidence="3" id="KW-1185">Reference proteome</keyword>
<accession>A0A9Q1G1S2</accession>
<protein>
    <submittedName>
        <fullName evidence="2">Uncharacterized protein</fullName>
    </submittedName>
</protein>
<comment type="caution">
    <text evidence="2">The sequence shown here is derived from an EMBL/GenBank/DDBJ whole genome shotgun (WGS) entry which is preliminary data.</text>
</comment>
<reference evidence="2" key="1">
    <citation type="journal article" date="2023" name="Science">
        <title>Genome structures resolve the early diversification of teleost fishes.</title>
        <authorList>
            <person name="Parey E."/>
            <person name="Louis A."/>
            <person name="Montfort J."/>
            <person name="Bouchez O."/>
            <person name="Roques C."/>
            <person name="Iampietro C."/>
            <person name="Lluch J."/>
            <person name="Castinel A."/>
            <person name="Donnadieu C."/>
            <person name="Desvignes T."/>
            <person name="Floi Bucao C."/>
            <person name="Jouanno E."/>
            <person name="Wen M."/>
            <person name="Mejri S."/>
            <person name="Dirks R."/>
            <person name="Jansen H."/>
            <person name="Henkel C."/>
            <person name="Chen W.J."/>
            <person name="Zahm M."/>
            <person name="Cabau C."/>
            <person name="Klopp C."/>
            <person name="Thompson A.W."/>
            <person name="Robinson-Rechavi M."/>
            <person name="Braasch I."/>
            <person name="Lecointre G."/>
            <person name="Bobe J."/>
            <person name="Postlethwait J.H."/>
            <person name="Berthelot C."/>
            <person name="Roest Crollius H."/>
            <person name="Guiguen Y."/>
        </authorList>
    </citation>
    <scope>NUCLEOTIDE SEQUENCE</scope>
    <source>
        <strain evidence="2">WJC10195</strain>
    </source>
</reference>
<evidence type="ECO:0000313" key="2">
    <source>
        <dbReference type="EMBL" id="KAJ8373883.1"/>
    </source>
</evidence>
<proteinExistence type="predicted"/>
<dbReference type="GO" id="GO:0035255">
    <property type="term" value="F:ionotropic glutamate receptor binding"/>
    <property type="evidence" value="ECO:0007669"/>
    <property type="project" value="TreeGrafter"/>
</dbReference>
<dbReference type="PANTHER" id="PTHR24135">
    <property type="entry name" value="SH3 AND MULTIPLE ANKYRIN REPEAT DOMAINS PROTEIN"/>
    <property type="match status" value="1"/>
</dbReference>
<dbReference type="Proteomes" id="UP001152622">
    <property type="component" value="Chromosome 2"/>
</dbReference>
<feature type="compositionally biased region" description="Low complexity" evidence="1">
    <location>
        <begin position="107"/>
        <end position="120"/>
    </location>
</feature>
<dbReference type="GO" id="GO:0043197">
    <property type="term" value="C:dendritic spine"/>
    <property type="evidence" value="ECO:0007669"/>
    <property type="project" value="TreeGrafter"/>
</dbReference>
<dbReference type="EMBL" id="JAINUF010000002">
    <property type="protein sequence ID" value="KAJ8373883.1"/>
    <property type="molecule type" value="Genomic_DNA"/>
</dbReference>
<name>A0A9Q1G1S2_SYNKA</name>
<dbReference type="OrthoDB" id="9217706at2759"/>
<gene>
    <name evidence="2" type="ORF">SKAU_G00044630</name>
</gene>
<dbReference type="PANTHER" id="PTHR24135:SF4">
    <property type="entry name" value="SH3 AND MULTIPLE ANKYRIN REPEAT DOMAINS PROTEIN 3"/>
    <property type="match status" value="1"/>
</dbReference>
<dbReference type="GO" id="GO:0045211">
    <property type="term" value="C:postsynaptic membrane"/>
    <property type="evidence" value="ECO:0007669"/>
    <property type="project" value="TreeGrafter"/>
</dbReference>
<feature type="compositionally biased region" description="Low complexity" evidence="1">
    <location>
        <begin position="137"/>
        <end position="154"/>
    </location>
</feature>
<feature type="compositionally biased region" description="Polar residues" evidence="1">
    <location>
        <begin position="79"/>
        <end position="99"/>
    </location>
</feature>
<organism evidence="2 3">
    <name type="scientific">Synaphobranchus kaupii</name>
    <name type="common">Kaup's arrowtooth eel</name>
    <dbReference type="NCBI Taxonomy" id="118154"/>
    <lineage>
        <taxon>Eukaryota</taxon>
        <taxon>Metazoa</taxon>
        <taxon>Chordata</taxon>
        <taxon>Craniata</taxon>
        <taxon>Vertebrata</taxon>
        <taxon>Euteleostomi</taxon>
        <taxon>Actinopterygii</taxon>
        <taxon>Neopterygii</taxon>
        <taxon>Teleostei</taxon>
        <taxon>Anguilliformes</taxon>
        <taxon>Synaphobranchidae</taxon>
        <taxon>Synaphobranchus</taxon>
    </lineage>
</organism>